<dbReference type="PATRIC" id="fig|1189621.3.peg.1504"/>
<dbReference type="STRING" id="1189621.A3SI_07204"/>
<evidence type="ECO:0000256" key="2">
    <source>
        <dbReference type="ARBA" id="ARBA00022741"/>
    </source>
</evidence>
<dbReference type="PANTHER" id="PTHR42781">
    <property type="entry name" value="SPERMIDINE/PUTRESCINE IMPORT ATP-BINDING PROTEIN POTA"/>
    <property type="match status" value="1"/>
</dbReference>
<proteinExistence type="predicted"/>
<sequence>MPAHERQIGMVFQDYALFPHLTLLENVCYGLKGSRKDQETVAMNTLRLVGLQESVKKYPHQLSGGQQQRVALARAIAPNPKILLMDEPFSNLDAVLKDQVREEIRLIIKKTGITAIFVTHDTRDALSTADRIAILHEGRLQQVDVPRTLYEQPANAYVANFFGKQNAILASATTEGFYTDFGYIPDPRAGEYRTKVQILFRPEHAQLLPEAKKTDDPSHPLLFGRLYKVNYYGDHQIVKLSDEFGKRISIRVAADMVLPESGLLAFRLLQYATAEAV</sequence>
<dbReference type="EMBL" id="AJYA01000016">
    <property type="protein sequence ID" value="EIM77085.1"/>
    <property type="molecule type" value="Genomic_DNA"/>
</dbReference>
<keyword evidence="2" id="KW-0547">Nucleotide-binding</keyword>
<dbReference type="Pfam" id="PF00005">
    <property type="entry name" value="ABC_tran"/>
    <property type="match status" value="1"/>
</dbReference>
<feature type="domain" description="ABC transporter" evidence="4">
    <location>
        <begin position="1"/>
        <end position="162"/>
    </location>
</feature>
<keyword evidence="1" id="KW-0813">Transport</keyword>
<dbReference type="InterPro" id="IPR003439">
    <property type="entry name" value="ABC_transporter-like_ATP-bd"/>
</dbReference>
<dbReference type="PROSITE" id="PS00211">
    <property type="entry name" value="ABC_TRANSPORTER_1"/>
    <property type="match status" value="1"/>
</dbReference>
<comment type="caution">
    <text evidence="5">The sequence shown here is derived from an EMBL/GenBank/DDBJ whole genome shotgun (WGS) entry which is preliminary data.</text>
</comment>
<evidence type="ECO:0000259" key="4">
    <source>
        <dbReference type="PROSITE" id="PS50893"/>
    </source>
</evidence>
<accession>I5C5I3</accession>
<name>I5C5I3_9BACT</name>
<dbReference type="InterPro" id="IPR050093">
    <property type="entry name" value="ABC_SmlMolc_Importer"/>
</dbReference>
<organism evidence="5 6">
    <name type="scientific">Nitritalea halalkaliphila LW7</name>
    <dbReference type="NCBI Taxonomy" id="1189621"/>
    <lineage>
        <taxon>Bacteria</taxon>
        <taxon>Pseudomonadati</taxon>
        <taxon>Bacteroidota</taxon>
        <taxon>Cytophagia</taxon>
        <taxon>Cytophagales</taxon>
        <taxon>Cyclobacteriaceae</taxon>
        <taxon>Nitritalea</taxon>
    </lineage>
</organism>
<evidence type="ECO:0000313" key="5">
    <source>
        <dbReference type="EMBL" id="EIM77085.1"/>
    </source>
</evidence>
<keyword evidence="6" id="KW-1185">Reference proteome</keyword>
<dbReference type="SUPFAM" id="SSF52540">
    <property type="entry name" value="P-loop containing nucleoside triphosphate hydrolases"/>
    <property type="match status" value="1"/>
</dbReference>
<dbReference type="Gene3D" id="3.40.50.300">
    <property type="entry name" value="P-loop containing nucleotide triphosphate hydrolases"/>
    <property type="match status" value="1"/>
</dbReference>
<reference evidence="5 6" key="1">
    <citation type="submission" date="2012-05" db="EMBL/GenBank/DDBJ databases">
        <title>Genome sequence of Nitritalea halalkaliphila LW7.</title>
        <authorList>
            <person name="Jangir P.K."/>
            <person name="Singh A."/>
            <person name="Shivaji S."/>
            <person name="Sharma R."/>
        </authorList>
    </citation>
    <scope>NUCLEOTIDE SEQUENCE [LARGE SCALE GENOMIC DNA]</scope>
    <source>
        <strain evidence="5 6">LW7</strain>
    </source>
</reference>
<dbReference type="Proteomes" id="UP000005551">
    <property type="component" value="Unassembled WGS sequence"/>
</dbReference>
<dbReference type="GO" id="GO:0016887">
    <property type="term" value="F:ATP hydrolysis activity"/>
    <property type="evidence" value="ECO:0007669"/>
    <property type="project" value="InterPro"/>
</dbReference>
<dbReference type="PANTHER" id="PTHR42781:SF4">
    <property type="entry name" value="SPERMIDINE_PUTRESCINE IMPORT ATP-BINDING PROTEIN POTA"/>
    <property type="match status" value="1"/>
</dbReference>
<dbReference type="InterPro" id="IPR017871">
    <property type="entry name" value="ABC_transporter-like_CS"/>
</dbReference>
<dbReference type="GO" id="GO:0005524">
    <property type="term" value="F:ATP binding"/>
    <property type="evidence" value="ECO:0007669"/>
    <property type="project" value="UniProtKB-KW"/>
</dbReference>
<keyword evidence="3" id="KW-0067">ATP-binding</keyword>
<dbReference type="PROSITE" id="PS50893">
    <property type="entry name" value="ABC_TRANSPORTER_2"/>
    <property type="match status" value="1"/>
</dbReference>
<evidence type="ECO:0000313" key="6">
    <source>
        <dbReference type="Proteomes" id="UP000005551"/>
    </source>
</evidence>
<protein>
    <submittedName>
        <fullName evidence="5">ABC transporter</fullName>
    </submittedName>
</protein>
<gene>
    <name evidence="5" type="ORF">A3SI_07204</name>
</gene>
<dbReference type="InterPro" id="IPR027417">
    <property type="entry name" value="P-loop_NTPase"/>
</dbReference>
<evidence type="ECO:0000256" key="1">
    <source>
        <dbReference type="ARBA" id="ARBA00022448"/>
    </source>
</evidence>
<evidence type="ECO:0000256" key="3">
    <source>
        <dbReference type="ARBA" id="ARBA00022840"/>
    </source>
</evidence>
<dbReference type="AlphaFoldDB" id="I5C5I3"/>